<evidence type="ECO:0000256" key="1">
    <source>
        <dbReference type="SAM" id="Phobius"/>
    </source>
</evidence>
<dbReference type="Pfam" id="PF01757">
    <property type="entry name" value="Acyl_transf_3"/>
    <property type="match status" value="1"/>
</dbReference>
<dbReference type="EMBL" id="JARPUR010000002">
    <property type="protein sequence ID" value="KAK4883265.1"/>
    <property type="molecule type" value="Genomic_DNA"/>
</dbReference>
<evidence type="ECO:0000313" key="3">
    <source>
        <dbReference type="EMBL" id="KAK4883265.1"/>
    </source>
</evidence>
<feature type="transmembrane region" description="Helical" evidence="1">
    <location>
        <begin position="491"/>
        <end position="508"/>
    </location>
</feature>
<feature type="transmembrane region" description="Helical" evidence="1">
    <location>
        <begin position="377"/>
        <end position="399"/>
    </location>
</feature>
<dbReference type="InterPro" id="IPR052728">
    <property type="entry name" value="O2_lipid_transport_reg"/>
</dbReference>
<keyword evidence="4" id="KW-1185">Reference proteome</keyword>
<feature type="transmembrane region" description="Helical" evidence="1">
    <location>
        <begin position="317"/>
        <end position="336"/>
    </location>
</feature>
<accession>A0AAN7Q8Y7</accession>
<feature type="transmembrane region" description="Helical" evidence="1">
    <location>
        <begin position="451"/>
        <end position="471"/>
    </location>
</feature>
<comment type="caution">
    <text evidence="3">The sequence shown here is derived from an EMBL/GenBank/DDBJ whole genome shotgun (WGS) entry which is preliminary data.</text>
</comment>
<dbReference type="Proteomes" id="UP001353858">
    <property type="component" value="Unassembled WGS sequence"/>
</dbReference>
<feature type="transmembrane region" description="Helical" evidence="1">
    <location>
        <begin position="520"/>
        <end position="541"/>
    </location>
</feature>
<keyword evidence="1" id="KW-1133">Transmembrane helix</keyword>
<dbReference type="AlphaFoldDB" id="A0AAN7Q8Y7"/>
<proteinExistence type="predicted"/>
<reference evidence="4" key="1">
    <citation type="submission" date="2023-01" db="EMBL/GenBank/DDBJ databases">
        <title>Key to firefly adult light organ development and bioluminescence: homeobox transcription factors regulate luciferase expression and transportation to peroxisome.</title>
        <authorList>
            <person name="Fu X."/>
        </authorList>
    </citation>
    <scope>NUCLEOTIDE SEQUENCE [LARGE SCALE GENOMIC DNA]</scope>
</reference>
<feature type="transmembrane region" description="Helical" evidence="1">
    <location>
        <begin position="168"/>
        <end position="188"/>
    </location>
</feature>
<sequence>MFLVLEANGEILLEEEDKRRKLNPFDDCINTNETIEGNTLLGKYCLSAEQFQSHNDWYKVPLSNGVCVPNKCTASDIITIFDGGQTTFWTTDILCQTKEVEPYDNVAVATITFFSILLTIVAASSLYDVNLHFQNEKPAHYLLTSFSLLTNGKKLLQINRYQSVDQISCINGLRFICLMAVIVMHTYYIKLQFLKNISYYQEWYFSFFGTLLRGGDFCIDIFLVITGVLVSFNEMKSISKKQNFNIIKHFLNRYIRFSSVLFVIVLISFSLIHLSSGPLWKANANYYKSNCYTYLWNTLLYIQNIANPENMCCGTSWYLGLDMQLWIISPFLLIPLRTKPKLVLALSALFGFLSSISIFGMVWFYGDISKDIYYFKLYMHTLVRATPWLFGLIFGYFIFISKKSKTNINKIWANIFTVTSIIGFILCFYINKLNTFKIENILENSICIVTIRLLLSFCVCWIIYACDNGYLEPINRCLSLPIFEILAKLNYSAYMVHFMVLYFITFTWRRPIMFSALKTVIYAFWYIIIIIVISVIPTLIIEMPVVTITKFLLNKL</sequence>
<dbReference type="PANTHER" id="PTHR11161">
    <property type="entry name" value="O-ACYLTRANSFERASE"/>
    <property type="match status" value="1"/>
</dbReference>
<feature type="transmembrane region" description="Helical" evidence="1">
    <location>
        <begin position="254"/>
        <end position="274"/>
    </location>
</feature>
<protein>
    <recommendedName>
        <fullName evidence="2">Acyltransferase 3 domain-containing protein</fullName>
    </recommendedName>
</protein>
<feature type="transmembrane region" description="Helical" evidence="1">
    <location>
        <begin position="411"/>
        <end position="431"/>
    </location>
</feature>
<evidence type="ECO:0000313" key="4">
    <source>
        <dbReference type="Proteomes" id="UP001353858"/>
    </source>
</evidence>
<dbReference type="InterPro" id="IPR002656">
    <property type="entry name" value="Acyl_transf_3_dom"/>
</dbReference>
<evidence type="ECO:0000259" key="2">
    <source>
        <dbReference type="Pfam" id="PF01757"/>
    </source>
</evidence>
<keyword evidence="1" id="KW-0472">Membrane</keyword>
<gene>
    <name evidence="3" type="ORF">RN001_006584</name>
</gene>
<dbReference type="GO" id="GO:0016747">
    <property type="term" value="F:acyltransferase activity, transferring groups other than amino-acyl groups"/>
    <property type="evidence" value="ECO:0007669"/>
    <property type="project" value="InterPro"/>
</dbReference>
<feature type="transmembrane region" description="Helical" evidence="1">
    <location>
        <begin position="106"/>
        <end position="127"/>
    </location>
</feature>
<dbReference type="PANTHER" id="PTHR11161:SF0">
    <property type="entry name" value="O-ACYLTRANSFERASE LIKE PROTEIN"/>
    <property type="match status" value="1"/>
</dbReference>
<keyword evidence="1" id="KW-0812">Transmembrane</keyword>
<feature type="domain" description="Acyltransferase 3" evidence="2">
    <location>
        <begin position="169"/>
        <end position="536"/>
    </location>
</feature>
<name>A0AAN7Q8Y7_9COLE</name>
<feature type="transmembrane region" description="Helical" evidence="1">
    <location>
        <begin position="343"/>
        <end position="365"/>
    </location>
</feature>
<feature type="transmembrane region" description="Helical" evidence="1">
    <location>
        <begin position="208"/>
        <end position="233"/>
    </location>
</feature>
<organism evidence="3 4">
    <name type="scientific">Aquatica leii</name>
    <dbReference type="NCBI Taxonomy" id="1421715"/>
    <lineage>
        <taxon>Eukaryota</taxon>
        <taxon>Metazoa</taxon>
        <taxon>Ecdysozoa</taxon>
        <taxon>Arthropoda</taxon>
        <taxon>Hexapoda</taxon>
        <taxon>Insecta</taxon>
        <taxon>Pterygota</taxon>
        <taxon>Neoptera</taxon>
        <taxon>Endopterygota</taxon>
        <taxon>Coleoptera</taxon>
        <taxon>Polyphaga</taxon>
        <taxon>Elateriformia</taxon>
        <taxon>Elateroidea</taxon>
        <taxon>Lampyridae</taxon>
        <taxon>Luciolinae</taxon>
        <taxon>Aquatica</taxon>
    </lineage>
</organism>